<evidence type="ECO:0000259" key="15">
    <source>
        <dbReference type="PROSITE" id="PS50093"/>
    </source>
</evidence>
<dbReference type="InterPro" id="IPR015943">
    <property type="entry name" value="WD40/YVTN_repeat-like_dom_sf"/>
</dbReference>
<feature type="transmembrane region" description="Helical" evidence="14">
    <location>
        <begin position="25"/>
        <end position="49"/>
    </location>
</feature>
<evidence type="ECO:0000256" key="3">
    <source>
        <dbReference type="ARBA" id="ARBA00022475"/>
    </source>
</evidence>
<dbReference type="SUPFAM" id="SSF110296">
    <property type="entry name" value="Oligoxyloglucan reducing end-specific cellobiohydrolase"/>
    <property type="match status" value="1"/>
</dbReference>
<organism evidence="16 17">
    <name type="scientific">Cyprinus carpio</name>
    <name type="common">Common carp</name>
    <dbReference type="NCBI Taxonomy" id="7962"/>
    <lineage>
        <taxon>Eukaryota</taxon>
        <taxon>Metazoa</taxon>
        <taxon>Chordata</taxon>
        <taxon>Craniata</taxon>
        <taxon>Vertebrata</taxon>
        <taxon>Euteleostomi</taxon>
        <taxon>Actinopterygii</taxon>
        <taxon>Neopterygii</taxon>
        <taxon>Teleostei</taxon>
        <taxon>Ostariophysi</taxon>
        <taxon>Cypriniformes</taxon>
        <taxon>Cyprinidae</taxon>
        <taxon>Cyprininae</taxon>
        <taxon>Cyprinus</taxon>
    </lineage>
</organism>
<dbReference type="InterPro" id="IPR013783">
    <property type="entry name" value="Ig-like_fold"/>
</dbReference>
<evidence type="ECO:0000256" key="1">
    <source>
        <dbReference type="ARBA" id="ARBA00004251"/>
    </source>
</evidence>
<proteinExistence type="inferred from homology"/>
<evidence type="ECO:0000256" key="11">
    <source>
        <dbReference type="ARBA" id="ARBA00034105"/>
    </source>
</evidence>
<dbReference type="SUPFAM" id="SSF49299">
    <property type="entry name" value="PKD domain"/>
    <property type="match status" value="1"/>
</dbReference>
<dbReference type="InterPro" id="IPR031777">
    <property type="entry name" value="Sortilin_C"/>
</dbReference>
<evidence type="ECO:0000313" key="17">
    <source>
        <dbReference type="Proteomes" id="UP000694427"/>
    </source>
</evidence>
<dbReference type="Gene3D" id="2.10.70.80">
    <property type="match status" value="1"/>
</dbReference>
<name>A0A8C1GGM7_CYPCA</name>
<evidence type="ECO:0000256" key="12">
    <source>
        <dbReference type="ARBA" id="ARBA00034109"/>
    </source>
</evidence>
<dbReference type="InterPro" id="IPR031778">
    <property type="entry name" value="Sortilin_N"/>
</dbReference>
<dbReference type="Gene3D" id="2.130.10.10">
    <property type="entry name" value="YVTN repeat-like/Quinoprotein amine dehydrogenase"/>
    <property type="match status" value="1"/>
</dbReference>
<keyword evidence="6" id="KW-0677">Repeat</keyword>
<accession>A0A8C1GGM7</accession>
<keyword evidence="3" id="KW-1003">Cell membrane</keyword>
<feature type="transmembrane region" description="Helical" evidence="14">
    <location>
        <begin position="1004"/>
        <end position="1024"/>
    </location>
</feature>
<keyword evidence="5" id="KW-0732">Signal</keyword>
<keyword evidence="8" id="KW-0770">Synapse</keyword>
<evidence type="ECO:0000313" key="16">
    <source>
        <dbReference type="Ensembl" id="ENSCCRP00010008645.1"/>
    </source>
</evidence>
<reference evidence="16" key="2">
    <citation type="submission" date="2025-09" db="UniProtKB">
        <authorList>
            <consortium name="Ensembl"/>
        </authorList>
    </citation>
    <scope>IDENTIFICATION</scope>
</reference>
<feature type="domain" description="PKD" evidence="15">
    <location>
        <begin position="751"/>
        <end position="818"/>
    </location>
</feature>
<dbReference type="FunFam" id="2.10.70.80:FF:000001">
    <property type="entry name" value="Sortilin-related VPS10 domain-containing receptor 1"/>
    <property type="match status" value="1"/>
</dbReference>
<evidence type="ECO:0000256" key="6">
    <source>
        <dbReference type="ARBA" id="ARBA00022737"/>
    </source>
</evidence>
<dbReference type="SMART" id="SM00602">
    <property type="entry name" value="VPS10"/>
    <property type="match status" value="1"/>
</dbReference>
<dbReference type="AlphaFoldDB" id="A0A8C1GGM7"/>
<dbReference type="GO" id="GO:0097060">
    <property type="term" value="C:synaptic membrane"/>
    <property type="evidence" value="ECO:0007669"/>
    <property type="project" value="UniProtKB-SubCell"/>
</dbReference>
<protein>
    <submittedName>
        <fullName evidence="16">Sortilin-related VPS10 domain containing receptor 2</fullName>
    </submittedName>
</protein>
<dbReference type="Proteomes" id="UP000694427">
    <property type="component" value="Unplaced"/>
</dbReference>
<dbReference type="Pfam" id="PF15902">
    <property type="entry name" value="Sortilin-Vps10"/>
    <property type="match status" value="1"/>
</dbReference>
<keyword evidence="4 14" id="KW-0812">Transmembrane</keyword>
<evidence type="ECO:0000256" key="4">
    <source>
        <dbReference type="ARBA" id="ARBA00022692"/>
    </source>
</evidence>
<evidence type="ECO:0000256" key="9">
    <source>
        <dbReference type="ARBA" id="ARBA00023136"/>
    </source>
</evidence>
<keyword evidence="7 14" id="KW-1133">Transmembrane helix</keyword>
<dbReference type="Gene3D" id="2.60.40.10">
    <property type="entry name" value="Immunoglobulins"/>
    <property type="match status" value="1"/>
</dbReference>
<evidence type="ECO:0000256" key="14">
    <source>
        <dbReference type="SAM" id="Phobius"/>
    </source>
</evidence>
<dbReference type="FunFam" id="3.30.60.270:FF:000003">
    <property type="entry name" value="Sortilin-related VPS10 domain containing receptor 2"/>
    <property type="match status" value="1"/>
</dbReference>
<evidence type="ECO:0000256" key="7">
    <source>
        <dbReference type="ARBA" id="ARBA00022989"/>
    </source>
</evidence>
<dbReference type="Ensembl" id="ENSCCRT00010009404.1">
    <property type="protein sequence ID" value="ENSCCRP00010008645.1"/>
    <property type="gene ID" value="ENSCCRG00010003015.1"/>
</dbReference>
<comment type="subcellular location">
    <subcellularLocation>
        <location evidence="1">Cell membrane</location>
        <topology evidence="1">Single-pass type I membrane protein</topology>
    </subcellularLocation>
    <subcellularLocation>
        <location evidence="11">Postsynaptic density</location>
    </subcellularLocation>
    <subcellularLocation>
        <location evidence="12">Synaptic cell membrane</location>
    </subcellularLocation>
</comment>
<dbReference type="InterPro" id="IPR035986">
    <property type="entry name" value="PKD_dom_sf"/>
</dbReference>
<evidence type="ECO:0000256" key="13">
    <source>
        <dbReference type="SAM" id="MobiDB-lite"/>
    </source>
</evidence>
<dbReference type="InterPro" id="IPR006581">
    <property type="entry name" value="VPS10"/>
</dbReference>
<comment type="similarity">
    <text evidence="2">Belongs to the VPS10-related sortilin family. SORCS subfamily.</text>
</comment>
<evidence type="ECO:0000256" key="5">
    <source>
        <dbReference type="ARBA" id="ARBA00022729"/>
    </source>
</evidence>
<evidence type="ECO:0000256" key="10">
    <source>
        <dbReference type="ARBA" id="ARBA00023180"/>
    </source>
</evidence>
<dbReference type="InterPro" id="IPR000601">
    <property type="entry name" value="PKD_dom"/>
</dbReference>
<dbReference type="Pfam" id="PF15901">
    <property type="entry name" value="Sortilin_C"/>
    <property type="match status" value="1"/>
</dbReference>
<dbReference type="Pfam" id="PF18911">
    <property type="entry name" value="PKD_4"/>
    <property type="match status" value="1"/>
</dbReference>
<feature type="region of interest" description="Disordered" evidence="13">
    <location>
        <begin position="1072"/>
        <end position="1094"/>
    </location>
</feature>
<dbReference type="CDD" id="cd00146">
    <property type="entry name" value="PKD"/>
    <property type="match status" value="1"/>
</dbReference>
<sequence>QPFMLRHPGSSWGFSALLKGTSARIMAVLAHLYPAMFLACAWMSLFGLISCHTGVINQRNVRDRELDSRGVHVTGRDEALISAHSRGDYSGDPGGPRVRRASAPEKVSLLSSSFVLKGDATHNQAMVHWTGENSSVILILTKYYHADSNKVLESSLWRSSDYGSTYTKLNLMPGTTIIVTNFYICPTNKKKRMRPEIKISLLSMLFMSTDEGSSFQRQPVSFTVDTLLFHPSDEDNLLAYSKEAKLYISTDLGHKWTVLQEPFFVCVFCLSPGYLYVTCLIQNCSDKMVTAQFLGKIDHNSLSVQDEYIFVKVTTGNRTKYYVSYRRNEFVQMRFPKYALPKDLQIVSTDENQVFLALQEWYQTDTYNLYQSDPQGVYYSIVLENVRSTKQPEENVLIDILEVRGIKGVFLANQKIDGKVMTLITYNKGRDWEPLAPPTTDMNGKPVSCKQPDCHLHLHLRWADNPYVSGTVHTKDSAPGLIMGAGNLGSQLVEYKEEMYITSDCGKTWRQVFEEEHHILYLDHGGVIVAIKDTSIPLKILKCLWMEGWINGQVEGLCLFMLAVVDRVFGHISYRSDWELVKVDFRQSFPRQCTEADYDSWKLTDLQREKCIMGQERMYRRRKESSFCIKGKSYTSALTAKPCQCTEKDFACDYGFERAPSLRLEGDRCYPDFWHDPDAPPENCHMGHSYKSSTGYRKVIANVCEGGLNKEQSAKQHSCPLLPPSGLQKYKNLKARKNVPLICSLFFPLQGDTTSTRYQVDLMDGVRAIYENLTVTDEPIQHRYEKPGVYRVNVKAENSAGHDQATLYIQVTAPLQDVHLEVVPIAGRNQEVNLTAIVLPTEANLTVFYWWIGDNLQPKLTLENSLITRFSEEGEVPVTVQASNGRSMVQDSKTVIVYDHFQVIPLSFSHNLDRFNPNIPEWRRDVGQVVTKILAKVLDSLVTMVKPGLPTTADLYVLPQESTPVKRSVFVDKRLIIMIKEVKHDDQRCSSSAGSRLAAAGPGVWALAVFLLISLISAAAFILFKFKRKLPGRNVYAQMHNEKEQEMTSPVNHSEDTQNIIQGEEFIDDDLDSQTLGNPGGRSKFSYPRLTSHY</sequence>
<dbReference type="PANTHER" id="PTHR12106">
    <property type="entry name" value="SORTILIN RELATED"/>
    <property type="match status" value="1"/>
</dbReference>
<evidence type="ECO:0000256" key="8">
    <source>
        <dbReference type="ARBA" id="ARBA00023018"/>
    </source>
</evidence>
<keyword evidence="9 14" id="KW-0472">Membrane</keyword>
<dbReference type="PANTHER" id="PTHR12106:SF9">
    <property type="entry name" value="VPS10 DOMAIN-CONTAINING RECEPTOR SORCS2"/>
    <property type="match status" value="1"/>
</dbReference>
<dbReference type="InterPro" id="IPR050310">
    <property type="entry name" value="VPS10-sortilin"/>
</dbReference>
<dbReference type="PROSITE" id="PS50093">
    <property type="entry name" value="PKD"/>
    <property type="match status" value="1"/>
</dbReference>
<dbReference type="GO" id="GO:0014069">
    <property type="term" value="C:postsynaptic density"/>
    <property type="evidence" value="ECO:0007669"/>
    <property type="project" value="UniProtKB-SubCell"/>
</dbReference>
<evidence type="ECO:0000256" key="2">
    <source>
        <dbReference type="ARBA" id="ARBA00010818"/>
    </source>
</evidence>
<dbReference type="Gene3D" id="3.30.60.270">
    <property type="match status" value="1"/>
</dbReference>
<keyword evidence="17" id="KW-1185">Reference proteome</keyword>
<reference evidence="16" key="1">
    <citation type="submission" date="2025-08" db="UniProtKB">
        <authorList>
            <consortium name="Ensembl"/>
        </authorList>
    </citation>
    <scope>IDENTIFICATION</scope>
</reference>
<keyword evidence="10" id="KW-0325">Glycoprotein</keyword>